<dbReference type="InterPro" id="IPR011990">
    <property type="entry name" value="TPR-like_helical_dom_sf"/>
</dbReference>
<accession>A0A5C7IQ03</accession>
<dbReference type="InterPro" id="IPR002885">
    <property type="entry name" value="PPR_rpt"/>
</dbReference>
<feature type="transmembrane region" description="Helical" evidence="4">
    <location>
        <begin position="968"/>
        <end position="985"/>
    </location>
</feature>
<dbReference type="PANTHER" id="PTHR47939:SF13">
    <property type="entry name" value="OS03G0201400 PROTEIN"/>
    <property type="match status" value="1"/>
</dbReference>
<feature type="domain" description="Cyclic nucleotide-binding" evidence="5">
    <location>
        <begin position="1587"/>
        <end position="1635"/>
    </location>
</feature>
<sequence>MLLLRNSSKSRIFLLVNSSNKIINTHQPSSTDQITTAICSYSTIQHSSEIYNLNAKDIALCFKQWFKSHDTLLFDRIFDILKTHNDTDADARNAADTALSNLNLRLSESFVLEVLKYGHRNGFDVLSCLKFFDWAGRQPSFQHTRSTFYAVFKILSKARLMSVMLDFLEKFMNPWWCVHRIRYYNTLVVGYAVAGKPYVALHMFGKMRFQGLDLDEFSYNVFLNALVEHGCFDAVEAIFKQIYLRGFESDITHLIMFKSMCKREKFDEAESYLERLVSQGKAVDGRALGSIVEAYCKRGMFENAGRLMEKFSDMGVVSLEYAYGVWLGSLAKAEKLDGALEFLKSKKMMEGFIPDVFKYNLLVSRLLRENRLVEVLDLLTEMRDDQIFPHKVTMNNALCFFCKAGLVDVARELYNSRSEFGFSPNGMAYNYLVNTLCGNGSTEEAFRVLKNSFQQGFFPGNRTFSLLADALCREGRIDKMKELVVIALQQNFMPSVSTYDKFIKALCRVDMLEDGYMIHEELMRMNKVTSRSAFLCLIRGFSKSNKWEIVAILLIHMQQMGHRPTRTLFKEVICCLCDMKDSEKQFMQLLEMQLSLLETDCQIYNFFIYGAGHAKRPDLARQVYEIMQRNGIEPNLSTNIFMLQSYLKSERISNAFNFFDKFRDRRRLQRKLYNTMIIGLCKVKKVDFALEFIREMRNSGSFPSNQCYEETIKLLCKTGRFDVVINLINELEKEDFRFTSFIGNVLLFHSLKSRDLYDAWIRLRDTSNETYKYSLLGQLIGIFSGYVKVDQDIGNLDEVIEQCFPLNIYTYDILLMLLRKGGMDRAYELYNRIVLTAESRRLLEKLVWKQDNLVKMDACRKNGIWDRDGKWVGCLDEFRGRYCCRSTFRRRTYRTGMNADSSRTSTVVEIKEVIKSIKEGSRSPHVKKILTKPLGTTENWITFVSWIISISIDPLFCYIAVINDEKKLLEINKSLLIVLLVLYVYRFRIYVQQVHAGSLDREQRVVFILAEFITPLLANGLMMLFINSTISIKASIFLVAMIIFLVLYLEACGTYLLYGKKMECWSKACRNHSGCHYADHRFLVSFGDNKFLNNICFTKTEDTKIYELGIFKDALESHIVETTRFWKKFLYCFRWGVQNLSGFGPNLEVSTHAWENIFVILIAIYGMGTFTFFIGNMQVVSSQLHVYAECSYIVREGDLIDKMLFVLQGKLWTFSSKVKSTDGSTNSNVGRESGKDLLKDGEFWGEELVNWDNPEDSGRYSFSLLIMSHFVNLKEGTSGQLPTGHRNGINTEVLGHIQRGTSENSSVEVQRISSSNSTGRESTRPFYGKVLLQKALSKMNEIWPDSGLNKGGSNFYAANLLLLQYFLTVILLYIMFTRATRTWAILAKATWAKAAFNLLLYIHGGHVFGGLWYAFAIGKEIDCWKKACKHNHASECPSDHDFFCDHKSQDYKFINEFCLAKTRNATTYDFGIYHDALESGIVEVRNLPRRVLYCLRWGLQNLRFIYLQSQTNRLEMIRQKKQEIEQSKSFEKLSKNLQKQIKKYQPEKWEETKGGFEFGNLFSNLPDDLRRNIQRELCLELLKKIKEFRRWSEELLDELCDCAKPVSYAEHAEIVRRGSSIDEMLFLVQGKLRTYSLTSVNTSSATSPPHFETSIKHQFCGEELVAWFQADLYSSNLPISTRTIQATTKVHAFALMYYDLQNVFIKHKTARSISTQVQEPPAESQPP</sequence>
<feature type="repeat" description="PPR" evidence="3">
    <location>
        <begin position="600"/>
        <end position="634"/>
    </location>
</feature>
<dbReference type="Pfam" id="PF01535">
    <property type="entry name" value="PPR"/>
    <property type="match status" value="7"/>
</dbReference>
<evidence type="ECO:0000256" key="4">
    <source>
        <dbReference type="SAM" id="Phobius"/>
    </source>
</evidence>
<feature type="transmembrane region" description="Helical" evidence="4">
    <location>
        <begin position="1005"/>
        <end position="1025"/>
    </location>
</feature>
<dbReference type="NCBIfam" id="TIGR00756">
    <property type="entry name" value="PPR"/>
    <property type="match status" value="3"/>
</dbReference>
<dbReference type="InterPro" id="IPR014710">
    <property type="entry name" value="RmlC-like_jellyroll"/>
</dbReference>
<feature type="repeat" description="PPR" evidence="3">
    <location>
        <begin position="425"/>
        <end position="459"/>
    </location>
</feature>
<dbReference type="PANTHER" id="PTHR47939">
    <property type="entry name" value="MEMBRANE-ASSOCIATED SALT-INDUCIBLE PROTEIN-LIKE"/>
    <property type="match status" value="1"/>
</dbReference>
<evidence type="ECO:0000256" key="3">
    <source>
        <dbReference type="PROSITE-ProRule" id="PRU00708"/>
    </source>
</evidence>
<dbReference type="PROSITE" id="PS51375">
    <property type="entry name" value="PPR"/>
    <property type="match status" value="6"/>
</dbReference>
<feature type="repeat" description="PPR" evidence="3">
    <location>
        <begin position="669"/>
        <end position="703"/>
    </location>
</feature>
<dbReference type="CDD" id="cd00038">
    <property type="entry name" value="CAP_ED"/>
    <property type="match status" value="1"/>
</dbReference>
<feature type="transmembrane region" description="Helical" evidence="4">
    <location>
        <begin position="1157"/>
        <end position="1175"/>
    </location>
</feature>
<feature type="transmembrane region" description="Helical" evidence="4">
    <location>
        <begin position="940"/>
        <end position="961"/>
    </location>
</feature>
<dbReference type="OrthoDB" id="185373at2759"/>
<dbReference type="Gene3D" id="2.60.120.10">
    <property type="entry name" value="Jelly Rolls"/>
    <property type="match status" value="2"/>
</dbReference>
<feature type="repeat" description="PPR" evidence="3">
    <location>
        <begin position="355"/>
        <end position="389"/>
    </location>
</feature>
<dbReference type="Gene3D" id="1.25.40.10">
    <property type="entry name" value="Tetratricopeptide repeat domain"/>
    <property type="match status" value="5"/>
</dbReference>
<dbReference type="InterPro" id="IPR018490">
    <property type="entry name" value="cNMP-bd_dom_sf"/>
</dbReference>
<feature type="transmembrane region" description="Helical" evidence="4">
    <location>
        <begin position="1396"/>
        <end position="1416"/>
    </location>
</feature>
<keyword evidence="2" id="KW-0677">Repeat</keyword>
<dbReference type="Proteomes" id="UP000323000">
    <property type="component" value="Chromosome 2"/>
</dbReference>
<keyword evidence="4" id="KW-0812">Transmembrane</keyword>
<dbReference type="PROSITE" id="PS50042">
    <property type="entry name" value="CNMP_BINDING_3"/>
    <property type="match status" value="1"/>
</dbReference>
<feature type="transmembrane region" description="Helical" evidence="4">
    <location>
        <begin position="1355"/>
        <end position="1376"/>
    </location>
</feature>
<gene>
    <name evidence="6" type="ORF">EZV62_006094</name>
</gene>
<evidence type="ECO:0000256" key="1">
    <source>
        <dbReference type="ARBA" id="ARBA00007626"/>
    </source>
</evidence>
<keyword evidence="4" id="KW-0472">Membrane</keyword>
<dbReference type="InterPro" id="IPR050667">
    <property type="entry name" value="PPR-containing_protein"/>
</dbReference>
<evidence type="ECO:0000259" key="5">
    <source>
        <dbReference type="PROSITE" id="PS50042"/>
    </source>
</evidence>
<dbReference type="InterPro" id="IPR000595">
    <property type="entry name" value="cNMP-bd_dom"/>
</dbReference>
<organism evidence="6 7">
    <name type="scientific">Acer yangbiense</name>
    <dbReference type="NCBI Taxonomy" id="1000413"/>
    <lineage>
        <taxon>Eukaryota</taxon>
        <taxon>Viridiplantae</taxon>
        <taxon>Streptophyta</taxon>
        <taxon>Embryophyta</taxon>
        <taxon>Tracheophyta</taxon>
        <taxon>Spermatophyta</taxon>
        <taxon>Magnoliopsida</taxon>
        <taxon>eudicotyledons</taxon>
        <taxon>Gunneridae</taxon>
        <taxon>Pentapetalae</taxon>
        <taxon>rosids</taxon>
        <taxon>malvids</taxon>
        <taxon>Sapindales</taxon>
        <taxon>Sapindaceae</taxon>
        <taxon>Hippocastanoideae</taxon>
        <taxon>Acereae</taxon>
        <taxon>Acer</taxon>
    </lineage>
</organism>
<protein>
    <recommendedName>
        <fullName evidence="5">Cyclic nucleotide-binding domain-containing protein</fullName>
    </recommendedName>
</protein>
<name>A0A5C7IQ03_9ROSI</name>
<evidence type="ECO:0000313" key="7">
    <source>
        <dbReference type="Proteomes" id="UP000323000"/>
    </source>
</evidence>
<feature type="repeat" description="PPR" evidence="3">
    <location>
        <begin position="215"/>
        <end position="249"/>
    </location>
</feature>
<dbReference type="SUPFAM" id="SSF51206">
    <property type="entry name" value="cAMP-binding domain-like"/>
    <property type="match status" value="1"/>
</dbReference>
<proteinExistence type="inferred from homology"/>
<comment type="caution">
    <text evidence="6">The sequence shown here is derived from an EMBL/GenBank/DDBJ whole genome shotgun (WGS) entry which is preliminary data.</text>
</comment>
<feature type="transmembrane region" description="Helical" evidence="4">
    <location>
        <begin position="1037"/>
        <end position="1058"/>
    </location>
</feature>
<feature type="repeat" description="PPR" evidence="3">
    <location>
        <begin position="284"/>
        <end position="318"/>
    </location>
</feature>
<reference evidence="7" key="1">
    <citation type="journal article" date="2019" name="Gigascience">
        <title>De novo genome assembly of the endangered Acer yangbiense, a plant species with extremely small populations endemic to Yunnan Province, China.</title>
        <authorList>
            <person name="Yang J."/>
            <person name="Wariss H.M."/>
            <person name="Tao L."/>
            <person name="Zhang R."/>
            <person name="Yun Q."/>
            <person name="Hollingsworth P."/>
            <person name="Dao Z."/>
            <person name="Luo G."/>
            <person name="Guo H."/>
            <person name="Ma Y."/>
            <person name="Sun W."/>
        </authorList>
    </citation>
    <scope>NUCLEOTIDE SEQUENCE [LARGE SCALE GENOMIC DNA]</scope>
    <source>
        <strain evidence="7">cv. Malutang</strain>
    </source>
</reference>
<evidence type="ECO:0000256" key="2">
    <source>
        <dbReference type="ARBA" id="ARBA00022737"/>
    </source>
</evidence>
<comment type="similarity">
    <text evidence="1">Belongs to the PPR family. P subfamily.</text>
</comment>
<keyword evidence="7" id="KW-1185">Reference proteome</keyword>
<evidence type="ECO:0000313" key="6">
    <source>
        <dbReference type="EMBL" id="TXG71159.1"/>
    </source>
</evidence>
<keyword evidence="4" id="KW-1133">Transmembrane helix</keyword>
<dbReference type="EMBL" id="VAHF01000002">
    <property type="protein sequence ID" value="TXG71159.1"/>
    <property type="molecule type" value="Genomic_DNA"/>
</dbReference>
<dbReference type="Gene3D" id="1.10.287.630">
    <property type="entry name" value="Helix hairpin bin"/>
    <property type="match status" value="1"/>
</dbReference>